<dbReference type="Pfam" id="PF00528">
    <property type="entry name" value="BPD_transp_1"/>
    <property type="match status" value="1"/>
</dbReference>
<sequence>MTRAERYRLANGLAFLSPWLVGFVVFLLVPVVLSFYYSFCDYSLLQAPAFIGGGNYRELAADPVFWKSLTNTLVYAAMALPAGLLVSLGLALLLNQRVPGQSVYRTIIFLPSLVPTVASAMLWLWLFNAKLGLINTLLETAPFRAAIGGLNGLLGLLRLPPLQTPIGWLTDPTWALPALALMSLWGVGHTVVIYLAGLQDVPRELYESAELDGAGAWRRLRNVTIPMISPVIFFNLIMAIIGTLQVFAVPYIMTGGGPARATYFFTMYLYDNAFTYLKMGYASAMAWIQLLLVLALTAVAFWSSKRWVHYQSK</sequence>
<evidence type="ECO:0000313" key="9">
    <source>
        <dbReference type="EMBL" id="CAA9223381.1"/>
    </source>
</evidence>
<evidence type="ECO:0000256" key="6">
    <source>
        <dbReference type="ARBA" id="ARBA00023136"/>
    </source>
</evidence>
<dbReference type="InterPro" id="IPR035906">
    <property type="entry name" value="MetI-like_sf"/>
</dbReference>
<keyword evidence="4 7" id="KW-0812">Transmembrane</keyword>
<evidence type="ECO:0000256" key="2">
    <source>
        <dbReference type="ARBA" id="ARBA00022448"/>
    </source>
</evidence>
<feature type="domain" description="ABC transmembrane type-1" evidence="8">
    <location>
        <begin position="69"/>
        <end position="300"/>
    </location>
</feature>
<keyword evidence="3" id="KW-1003">Cell membrane</keyword>
<proteinExistence type="inferred from homology"/>
<feature type="transmembrane region" description="Helical" evidence="7">
    <location>
        <begin position="73"/>
        <end position="94"/>
    </location>
</feature>
<evidence type="ECO:0000256" key="7">
    <source>
        <dbReference type="RuleBase" id="RU363032"/>
    </source>
</evidence>
<evidence type="ECO:0000256" key="4">
    <source>
        <dbReference type="ARBA" id="ARBA00022692"/>
    </source>
</evidence>
<name>A0A6J4HIY9_9BACT</name>
<dbReference type="InterPro" id="IPR051393">
    <property type="entry name" value="ABC_transporter_permease"/>
</dbReference>
<dbReference type="GO" id="GO:0005886">
    <property type="term" value="C:plasma membrane"/>
    <property type="evidence" value="ECO:0007669"/>
    <property type="project" value="UniProtKB-SubCell"/>
</dbReference>
<evidence type="ECO:0000256" key="5">
    <source>
        <dbReference type="ARBA" id="ARBA00022989"/>
    </source>
</evidence>
<dbReference type="InterPro" id="IPR000515">
    <property type="entry name" value="MetI-like"/>
</dbReference>
<keyword evidence="5 7" id="KW-1133">Transmembrane helix</keyword>
<dbReference type="PROSITE" id="PS50928">
    <property type="entry name" value="ABC_TM1"/>
    <property type="match status" value="1"/>
</dbReference>
<keyword evidence="6 7" id="KW-0472">Membrane</keyword>
<gene>
    <name evidence="9" type="ORF">AVDCRST_MAG63-611</name>
</gene>
<reference evidence="9" key="1">
    <citation type="submission" date="2020-02" db="EMBL/GenBank/DDBJ databases">
        <authorList>
            <person name="Meier V. D."/>
        </authorList>
    </citation>
    <scope>NUCLEOTIDE SEQUENCE</scope>
    <source>
        <strain evidence="9">AVDCRST_MAG63</strain>
    </source>
</reference>
<dbReference type="PANTHER" id="PTHR30193">
    <property type="entry name" value="ABC TRANSPORTER PERMEASE PROTEIN"/>
    <property type="match status" value="1"/>
</dbReference>
<evidence type="ECO:0000256" key="1">
    <source>
        <dbReference type="ARBA" id="ARBA00004651"/>
    </source>
</evidence>
<evidence type="ECO:0000256" key="3">
    <source>
        <dbReference type="ARBA" id="ARBA00022475"/>
    </source>
</evidence>
<dbReference type="GO" id="GO:0055085">
    <property type="term" value="P:transmembrane transport"/>
    <property type="evidence" value="ECO:0007669"/>
    <property type="project" value="InterPro"/>
</dbReference>
<comment type="similarity">
    <text evidence="7">Belongs to the binding-protein-dependent transport system permease family.</text>
</comment>
<feature type="transmembrane region" description="Helical" evidence="7">
    <location>
        <begin position="228"/>
        <end position="253"/>
    </location>
</feature>
<evidence type="ECO:0000259" key="8">
    <source>
        <dbReference type="PROSITE" id="PS50928"/>
    </source>
</evidence>
<keyword evidence="2 7" id="KW-0813">Transport</keyword>
<dbReference type="EMBL" id="CADCTO010000079">
    <property type="protein sequence ID" value="CAA9223381.1"/>
    <property type="molecule type" value="Genomic_DNA"/>
</dbReference>
<feature type="transmembrane region" description="Helical" evidence="7">
    <location>
        <begin position="174"/>
        <end position="196"/>
    </location>
</feature>
<accession>A0A6J4HIY9</accession>
<dbReference type="PANTHER" id="PTHR30193:SF1">
    <property type="entry name" value="ABC TRANSPORTER PERMEASE PROTEIN YESP-RELATED"/>
    <property type="match status" value="1"/>
</dbReference>
<organism evidence="9">
    <name type="scientific">uncultured Armatimonadetes bacterium</name>
    <dbReference type="NCBI Taxonomy" id="157466"/>
    <lineage>
        <taxon>Bacteria</taxon>
        <taxon>Bacillati</taxon>
        <taxon>Armatimonadota</taxon>
        <taxon>environmental samples</taxon>
    </lineage>
</organism>
<dbReference type="Gene3D" id="1.10.3720.10">
    <property type="entry name" value="MetI-like"/>
    <property type="match status" value="1"/>
</dbReference>
<feature type="transmembrane region" description="Helical" evidence="7">
    <location>
        <begin position="284"/>
        <end position="303"/>
    </location>
</feature>
<feature type="transmembrane region" description="Helical" evidence="7">
    <location>
        <begin position="12"/>
        <end position="37"/>
    </location>
</feature>
<protein>
    <submittedName>
        <fullName evidence="9">N-acetyl-D-glucosamine ABC transporter, permease protein 1</fullName>
    </submittedName>
</protein>
<dbReference type="SUPFAM" id="SSF161098">
    <property type="entry name" value="MetI-like"/>
    <property type="match status" value="1"/>
</dbReference>
<dbReference type="AlphaFoldDB" id="A0A6J4HIY9"/>
<dbReference type="CDD" id="cd06261">
    <property type="entry name" value="TM_PBP2"/>
    <property type="match status" value="1"/>
</dbReference>
<comment type="subcellular location">
    <subcellularLocation>
        <location evidence="1 7">Cell membrane</location>
        <topology evidence="1 7">Multi-pass membrane protein</topology>
    </subcellularLocation>
</comment>
<feature type="transmembrane region" description="Helical" evidence="7">
    <location>
        <begin position="106"/>
        <end position="126"/>
    </location>
</feature>